<evidence type="ECO:0000256" key="1">
    <source>
        <dbReference type="SAM" id="Phobius"/>
    </source>
</evidence>
<feature type="transmembrane region" description="Helical" evidence="1">
    <location>
        <begin position="29"/>
        <end position="47"/>
    </location>
</feature>
<evidence type="ECO:0000313" key="2">
    <source>
        <dbReference type="EMBL" id="MCG6504010.1"/>
    </source>
</evidence>
<feature type="transmembrane region" description="Helical" evidence="1">
    <location>
        <begin position="59"/>
        <end position="78"/>
    </location>
</feature>
<evidence type="ECO:0000313" key="3">
    <source>
        <dbReference type="Proteomes" id="UP001298424"/>
    </source>
</evidence>
<accession>A0ABS9NN84</accession>
<protein>
    <submittedName>
        <fullName evidence="2">Uncharacterized protein</fullName>
    </submittedName>
</protein>
<proteinExistence type="predicted"/>
<keyword evidence="1" id="KW-1133">Transmembrane helix</keyword>
<dbReference type="Proteomes" id="UP001298424">
    <property type="component" value="Unassembled WGS sequence"/>
</dbReference>
<keyword evidence="3" id="KW-1185">Reference proteome</keyword>
<dbReference type="EMBL" id="JAKOOW010000023">
    <property type="protein sequence ID" value="MCG6504010.1"/>
    <property type="molecule type" value="Genomic_DNA"/>
</dbReference>
<keyword evidence="1" id="KW-0472">Membrane</keyword>
<gene>
    <name evidence="2" type="ORF">MB824_05820</name>
</gene>
<name>A0ABS9NN84_9NEIS</name>
<comment type="caution">
    <text evidence="2">The sequence shown here is derived from an EMBL/GenBank/DDBJ whole genome shotgun (WGS) entry which is preliminary data.</text>
</comment>
<keyword evidence="1" id="KW-0812">Transmembrane</keyword>
<feature type="transmembrane region" description="Helical" evidence="1">
    <location>
        <begin position="90"/>
        <end position="108"/>
    </location>
</feature>
<reference evidence="2 3" key="1">
    <citation type="submission" date="2022-02" db="EMBL/GenBank/DDBJ databases">
        <title>Genome sequence data of Kingella unionensis sp. nov. strain CICC 24913 (CCUG 75125).</title>
        <authorList>
            <person name="Xiao M."/>
        </authorList>
    </citation>
    <scope>NUCLEOTIDE SEQUENCE [LARGE SCALE GENOMIC DNA]</scope>
    <source>
        <strain evidence="2 3">CICC 24913</strain>
    </source>
</reference>
<dbReference type="RefSeq" id="WP_238746697.1">
    <property type="nucleotide sequence ID" value="NZ_JAKOOW010000023.1"/>
</dbReference>
<organism evidence="2 3">
    <name type="scientific">Kingella pumchi</name>
    <dbReference type="NCBI Taxonomy" id="2779506"/>
    <lineage>
        <taxon>Bacteria</taxon>
        <taxon>Pseudomonadati</taxon>
        <taxon>Pseudomonadota</taxon>
        <taxon>Betaproteobacteria</taxon>
        <taxon>Neisseriales</taxon>
        <taxon>Neisseriaceae</taxon>
        <taxon>Kingella</taxon>
    </lineage>
</organism>
<sequence length="116" mass="12073">MKKTLFLLLAHGLFFVVFFTVNHRHFDPAGYAAYSAVAALVQTAGARAKTPSTTKAADALFAVYLLLLLLGAAPSPFGGLAPDDSGGSRFAWSAGLAAGFMLLLFVIGRPAGKKVS</sequence>